<sequence>MQLTELHMKDGSKPNLLTEDDIRLFNNKINSSMPKETDGIHYTNPLNTNLLDGDDEYGVEELTQQWDSGQVPFVIADDKTLNEEFYEQFSIWR</sequence>
<organism evidence="1 2">
    <name type="scientific">Ditylenchus dipsaci</name>
    <dbReference type="NCBI Taxonomy" id="166011"/>
    <lineage>
        <taxon>Eukaryota</taxon>
        <taxon>Metazoa</taxon>
        <taxon>Ecdysozoa</taxon>
        <taxon>Nematoda</taxon>
        <taxon>Chromadorea</taxon>
        <taxon>Rhabditida</taxon>
        <taxon>Tylenchina</taxon>
        <taxon>Tylenchomorpha</taxon>
        <taxon>Sphaerularioidea</taxon>
        <taxon>Anguinidae</taxon>
        <taxon>Anguininae</taxon>
        <taxon>Ditylenchus</taxon>
    </lineage>
</organism>
<dbReference type="Proteomes" id="UP000887574">
    <property type="component" value="Unplaced"/>
</dbReference>
<protein>
    <submittedName>
        <fullName evidence="2">Uncharacterized protein</fullName>
    </submittedName>
</protein>
<evidence type="ECO:0000313" key="2">
    <source>
        <dbReference type="WBParaSite" id="jg22525"/>
    </source>
</evidence>
<proteinExistence type="predicted"/>
<dbReference type="AlphaFoldDB" id="A0A915DSX9"/>
<name>A0A915DSX9_9BILA</name>
<keyword evidence="1" id="KW-1185">Reference proteome</keyword>
<evidence type="ECO:0000313" key="1">
    <source>
        <dbReference type="Proteomes" id="UP000887574"/>
    </source>
</evidence>
<accession>A0A915DSX9</accession>
<dbReference type="WBParaSite" id="jg22525">
    <property type="protein sequence ID" value="jg22525"/>
    <property type="gene ID" value="jg22525"/>
</dbReference>
<reference evidence="2" key="1">
    <citation type="submission" date="2022-11" db="UniProtKB">
        <authorList>
            <consortium name="WormBaseParasite"/>
        </authorList>
    </citation>
    <scope>IDENTIFICATION</scope>
</reference>